<evidence type="ECO:0000256" key="2">
    <source>
        <dbReference type="ARBA" id="ARBA00010979"/>
    </source>
</evidence>
<organism evidence="6 7">
    <name type="scientific">Zygosaccharomyces mellis</name>
    <dbReference type="NCBI Taxonomy" id="42258"/>
    <lineage>
        <taxon>Eukaryota</taxon>
        <taxon>Fungi</taxon>
        <taxon>Dikarya</taxon>
        <taxon>Ascomycota</taxon>
        <taxon>Saccharomycotina</taxon>
        <taxon>Saccharomycetes</taxon>
        <taxon>Saccharomycetales</taxon>
        <taxon>Saccharomycetaceae</taxon>
        <taxon>Zygosaccharomyces</taxon>
    </lineage>
</organism>
<evidence type="ECO:0000259" key="5">
    <source>
        <dbReference type="Pfam" id="PF09368"/>
    </source>
</evidence>
<comment type="subcellular location">
    <subcellularLocation>
        <location evidence="1">Nucleus</location>
    </subcellularLocation>
</comment>
<evidence type="ECO:0000256" key="4">
    <source>
        <dbReference type="SAM" id="MobiDB-lite"/>
    </source>
</evidence>
<feature type="region of interest" description="Disordered" evidence="4">
    <location>
        <begin position="1"/>
        <end position="27"/>
    </location>
</feature>
<feature type="compositionally biased region" description="Basic and acidic residues" evidence="4">
    <location>
        <begin position="463"/>
        <end position="472"/>
    </location>
</feature>
<dbReference type="InterPro" id="IPR018972">
    <property type="entry name" value="Sas10_C_dom"/>
</dbReference>
<evidence type="ECO:0000313" key="7">
    <source>
        <dbReference type="Proteomes" id="UP000301737"/>
    </source>
</evidence>
<feature type="compositionally biased region" description="Acidic residues" evidence="4">
    <location>
        <begin position="350"/>
        <end position="368"/>
    </location>
</feature>
<feature type="region of interest" description="Disordered" evidence="4">
    <location>
        <begin position="450"/>
        <end position="520"/>
    </location>
</feature>
<feature type="domain" description="Sas10 C-terminal" evidence="5">
    <location>
        <begin position="531"/>
        <end position="605"/>
    </location>
</feature>
<evidence type="ECO:0000313" key="6">
    <source>
        <dbReference type="EMBL" id="GCF00823.1"/>
    </source>
</evidence>
<feature type="compositionally biased region" description="Basic residues" evidence="4">
    <location>
        <begin position="499"/>
        <end position="508"/>
    </location>
</feature>
<feature type="compositionally biased region" description="Acidic residues" evidence="4">
    <location>
        <begin position="51"/>
        <end position="88"/>
    </location>
</feature>
<dbReference type="OrthoDB" id="1924577at2759"/>
<dbReference type="PANTHER" id="PTHR13237:SF8">
    <property type="entry name" value="SOMETHING ABOUT SILENCING PROTEIN 10"/>
    <property type="match status" value="1"/>
</dbReference>
<feature type="region of interest" description="Disordered" evidence="4">
    <location>
        <begin position="546"/>
        <end position="572"/>
    </location>
</feature>
<feature type="region of interest" description="Disordered" evidence="4">
    <location>
        <begin position="322"/>
        <end position="408"/>
    </location>
</feature>
<proteinExistence type="inferred from homology"/>
<evidence type="ECO:0000256" key="1">
    <source>
        <dbReference type="ARBA" id="ARBA00004123"/>
    </source>
</evidence>
<comment type="similarity">
    <text evidence="2">Belongs to the SAS10 family.</text>
</comment>
<gene>
    <name evidence="6" type="ORF">ZYGM_002221</name>
</gene>
<name>A0A4C2EEZ7_9SACH</name>
<protein>
    <recommendedName>
        <fullName evidence="5">Sas10 C-terminal domain-containing protein</fullName>
    </recommendedName>
</protein>
<keyword evidence="3" id="KW-0539">Nucleus</keyword>
<dbReference type="GO" id="GO:0000462">
    <property type="term" value="P:maturation of SSU-rRNA from tricistronic rRNA transcript (SSU-rRNA, 5.8S rRNA, LSU-rRNA)"/>
    <property type="evidence" value="ECO:0007669"/>
    <property type="project" value="TreeGrafter"/>
</dbReference>
<feature type="compositionally biased region" description="Basic and acidic residues" evidence="4">
    <location>
        <begin position="509"/>
        <end position="520"/>
    </location>
</feature>
<reference evidence="6 7" key="1">
    <citation type="submission" date="2019-01" db="EMBL/GenBank/DDBJ databases">
        <title>Draft Genome Sequencing of Zygosaccharomyces mellis Ca-7.</title>
        <authorList>
            <person name="Shiwa Y."/>
            <person name="Kanesaki Y."/>
            <person name="Ishige T."/>
            <person name="Mura K."/>
            <person name="Hori T."/>
            <person name="Tamura T."/>
        </authorList>
    </citation>
    <scope>NUCLEOTIDE SEQUENCE [LARGE SCALE GENOMIC DNA]</scope>
    <source>
        <strain evidence="6 7">Ca-7</strain>
    </source>
</reference>
<feature type="region of interest" description="Disordered" evidence="4">
    <location>
        <begin position="41"/>
        <end position="92"/>
    </location>
</feature>
<dbReference type="PANTHER" id="PTHR13237">
    <property type="entry name" value="SOMETHING ABOUT SILENCING PROTEIN 10-RELATED"/>
    <property type="match status" value="1"/>
</dbReference>
<feature type="compositionally biased region" description="Basic and acidic residues" evidence="4">
    <location>
        <begin position="379"/>
        <end position="392"/>
    </location>
</feature>
<sequence>MARKGSKKVSQKPTDKPILTSDDEYGMNEIDDFASKREKIMLDESTLGDRNEEDDDSNEDEEVMAVSDDDDEEDEENEEDEQQEIDGEEAYRKVFGRRLNADTQKLDENEGMLDNDAAWGASKNEYYGADDLDDDETAKEIEEEALRQRKKHLEELNMNDYVDEELDNEWVKSAKEFDTNEFKESTNQKDSAVSIKDILNMDPESQKKHLKTLFPEFFPLCKEFSQLSSILEDLKSKKHSQSVYLKIMALSSYLGTLSSYFSILLHELNSNEDFATMRDHPIMESILTSKELWRQASELPDETGESLQDQNKEDNEIVHVEDINQSENSENESNGESGNEEGQEKKQGQEENDDNEEEESDVDLDDFEEYVKQSRVSKKKPEEPVSNEKPDDYMEAGMADIDAQEKKARKRTLRFYTSKIDQEENKKIDKFKGDDDIPYKERLFERQQRLLEEARKRGQQGSKETDLDARDYDSDDEAVSKSVNENSEKDYFNEVLTKKQMKNRSRQQAHKDAAKAAKEGKLAELAEEVGEDGKRAINYQILKNKGLTPNRKKENRNARVKKRKRFDKAQKKLKSVRAVYSGGLSGPYEGEKTGIKKNLTKSVKFNN</sequence>
<keyword evidence="7" id="KW-1185">Reference proteome</keyword>
<feature type="compositionally biased region" description="Basic residues" evidence="4">
    <location>
        <begin position="558"/>
        <end position="572"/>
    </location>
</feature>
<dbReference type="GO" id="GO:0032040">
    <property type="term" value="C:small-subunit processome"/>
    <property type="evidence" value="ECO:0007669"/>
    <property type="project" value="TreeGrafter"/>
</dbReference>
<dbReference type="Proteomes" id="UP000301737">
    <property type="component" value="Unassembled WGS sequence"/>
</dbReference>
<feature type="compositionally biased region" description="Low complexity" evidence="4">
    <location>
        <begin position="325"/>
        <end position="337"/>
    </location>
</feature>
<feature type="compositionally biased region" description="Basic residues" evidence="4">
    <location>
        <begin position="1"/>
        <end position="10"/>
    </location>
</feature>
<comment type="caution">
    <text evidence="6">The sequence shown here is derived from an EMBL/GenBank/DDBJ whole genome shotgun (WGS) entry which is preliminary data.</text>
</comment>
<feature type="compositionally biased region" description="Basic and acidic residues" evidence="4">
    <location>
        <begin position="41"/>
        <end position="50"/>
    </location>
</feature>
<evidence type="ECO:0000256" key="3">
    <source>
        <dbReference type="ARBA" id="ARBA00023242"/>
    </source>
</evidence>
<dbReference type="Pfam" id="PF09368">
    <property type="entry name" value="Sas10"/>
    <property type="match status" value="1"/>
</dbReference>
<accession>A0A4C2EEZ7</accession>
<dbReference type="EMBL" id="BIMX01000022">
    <property type="protein sequence ID" value="GCF00823.1"/>
    <property type="molecule type" value="Genomic_DNA"/>
</dbReference>
<dbReference type="AlphaFoldDB" id="A0A4C2EEZ7"/>